<name>A0A977TIW3_9CLOS</name>
<accession>A0A977TIW3</accession>
<keyword evidence="2" id="KW-0167">Capsid protein</keyword>
<proteinExistence type="predicted"/>
<evidence type="ECO:0000256" key="3">
    <source>
        <dbReference type="ARBA" id="ARBA00022844"/>
    </source>
</evidence>
<organism evidence="4">
    <name type="scientific">peony leafroll-associated virus</name>
    <dbReference type="NCBI Taxonomy" id="2974943"/>
    <lineage>
        <taxon>Viruses</taxon>
        <taxon>Riboviria</taxon>
        <taxon>Orthornavirae</taxon>
        <taxon>Kitrinoviricota</taxon>
        <taxon>Alsuviricetes</taxon>
        <taxon>Martellivirales</taxon>
        <taxon>Closteroviridae</taxon>
    </lineage>
</organism>
<protein>
    <submittedName>
        <fullName evidence="4">CP</fullName>
    </submittedName>
</protein>
<keyword evidence="3" id="KW-0946">Virion</keyword>
<evidence type="ECO:0000256" key="1">
    <source>
        <dbReference type="ARBA" id="ARBA00004328"/>
    </source>
</evidence>
<sequence>MALVKTGDIIRRLSDNTVYKAPTSGQLTPQYEFLRPLAQSLPTDANRPNAPNDSVTAPAVTTGRTENVTDKHVVSENKKIKVDDIVGLFKDPSFDSYYDGSSLDKRLTVTTNVPGLMTAEHAKIVSDTILDEAQKLYGKSDGDFTKALILGMLQLALTYSTSPDADMSAESCYVTLDVPGSPKLHGQFIREVVNKAVSGMSYSNPYRQYLRLFAPTTVWLIKNKKLVVNEKVAAQHGVPLKFVAMCFDFSRPDYSTYNINDIRAWQLALNQAVSRKQYSVNTTIHNTSELRN</sequence>
<dbReference type="Pfam" id="PF01785">
    <property type="entry name" value="Closter_coat"/>
    <property type="match status" value="1"/>
</dbReference>
<dbReference type="GO" id="GO:0019028">
    <property type="term" value="C:viral capsid"/>
    <property type="evidence" value="ECO:0007669"/>
    <property type="project" value="UniProtKB-KW"/>
</dbReference>
<dbReference type="InterPro" id="IPR002679">
    <property type="entry name" value="Closter_coat"/>
</dbReference>
<dbReference type="EMBL" id="OK030846">
    <property type="protein sequence ID" value="UXV25357.1"/>
    <property type="molecule type" value="Genomic_RNA"/>
</dbReference>
<evidence type="ECO:0000256" key="2">
    <source>
        <dbReference type="ARBA" id="ARBA00022561"/>
    </source>
</evidence>
<evidence type="ECO:0000313" key="4">
    <source>
        <dbReference type="EMBL" id="UXV25357.1"/>
    </source>
</evidence>
<comment type="subcellular location">
    <subcellularLocation>
        <location evidence="1">Virion</location>
    </subcellularLocation>
</comment>
<reference evidence="4" key="1">
    <citation type="submission" date="2021-09" db="EMBL/GenBank/DDBJ databases">
        <authorList>
            <person name="Li Y."/>
        </authorList>
    </citation>
    <scope>NUCLEOTIDE SEQUENCE</scope>
    <source>
        <strain evidence="4">Penoy-BJ</strain>
    </source>
</reference>